<sequence length="81" mass="9445">MIYVIMKSSSLVIIFELQIENKLQTRITWYCFEPGEGRPKTNNIDHTRKIRNAKIKFVTFMSVFNRAANKEPGEVVALKQI</sequence>
<dbReference type="AlphaFoldDB" id="A0A835LBF5"/>
<keyword evidence="2" id="KW-1185">Reference proteome</keyword>
<evidence type="ECO:0000313" key="1">
    <source>
        <dbReference type="EMBL" id="KAF9423436.1"/>
    </source>
</evidence>
<gene>
    <name evidence="1" type="ORF">HW555_001245</name>
</gene>
<accession>A0A835LBF5</accession>
<organism evidence="1 2">
    <name type="scientific">Spodoptera exigua</name>
    <name type="common">Beet armyworm</name>
    <name type="synonym">Noctua fulgens</name>
    <dbReference type="NCBI Taxonomy" id="7107"/>
    <lineage>
        <taxon>Eukaryota</taxon>
        <taxon>Metazoa</taxon>
        <taxon>Ecdysozoa</taxon>
        <taxon>Arthropoda</taxon>
        <taxon>Hexapoda</taxon>
        <taxon>Insecta</taxon>
        <taxon>Pterygota</taxon>
        <taxon>Neoptera</taxon>
        <taxon>Endopterygota</taxon>
        <taxon>Lepidoptera</taxon>
        <taxon>Glossata</taxon>
        <taxon>Ditrysia</taxon>
        <taxon>Noctuoidea</taxon>
        <taxon>Noctuidae</taxon>
        <taxon>Amphipyrinae</taxon>
        <taxon>Spodoptera</taxon>
    </lineage>
</organism>
<comment type="caution">
    <text evidence="1">The sequence shown here is derived from an EMBL/GenBank/DDBJ whole genome shotgun (WGS) entry which is preliminary data.</text>
</comment>
<evidence type="ECO:0000313" key="2">
    <source>
        <dbReference type="Proteomes" id="UP000648187"/>
    </source>
</evidence>
<protein>
    <submittedName>
        <fullName evidence="1">Uncharacterized protein</fullName>
    </submittedName>
</protein>
<dbReference type="EMBL" id="JACKWZ010000009">
    <property type="protein sequence ID" value="KAF9423436.1"/>
    <property type="molecule type" value="Genomic_DNA"/>
</dbReference>
<reference evidence="1" key="1">
    <citation type="submission" date="2020-08" db="EMBL/GenBank/DDBJ databases">
        <title>Spodoptera exigua strain:BAW_Kor-Di-RS1 Genome sequencing and assembly.</title>
        <authorList>
            <person name="Kim J."/>
            <person name="Nam H.Y."/>
            <person name="Kwon M."/>
            <person name="Choi J.H."/>
            <person name="Cho S.R."/>
            <person name="Kim G.-H."/>
        </authorList>
    </citation>
    <scope>NUCLEOTIDE SEQUENCE</scope>
    <source>
        <strain evidence="1">BAW_Kor-Di-RS1</strain>
        <tissue evidence="1">Whole-body</tissue>
    </source>
</reference>
<name>A0A835LBF5_SPOEX</name>
<proteinExistence type="predicted"/>
<dbReference type="Proteomes" id="UP000648187">
    <property type="component" value="Unassembled WGS sequence"/>
</dbReference>